<evidence type="ECO:0000313" key="1">
    <source>
        <dbReference type="EMBL" id="SMD34098.1"/>
    </source>
</evidence>
<gene>
    <name evidence="1" type="ORF">SAMN04488029_1837</name>
</gene>
<dbReference type="STRING" id="692418.SAMN04488029_1837"/>
<proteinExistence type="predicted"/>
<dbReference type="AlphaFoldDB" id="A0A1W2GCM2"/>
<dbReference type="RefSeq" id="WP_084372507.1">
    <property type="nucleotide sequence ID" value="NZ_FWYF01000002.1"/>
</dbReference>
<keyword evidence="2" id="KW-1185">Reference proteome</keyword>
<reference evidence="1 2" key="1">
    <citation type="submission" date="2017-04" db="EMBL/GenBank/DDBJ databases">
        <authorList>
            <person name="Afonso C.L."/>
            <person name="Miller P.J."/>
            <person name="Scott M.A."/>
            <person name="Spackman E."/>
            <person name="Goraichik I."/>
            <person name="Dimitrov K.M."/>
            <person name="Suarez D.L."/>
            <person name="Swayne D.E."/>
        </authorList>
    </citation>
    <scope>NUCLEOTIDE SEQUENCE [LARGE SCALE GENOMIC DNA]</scope>
    <source>
        <strain evidence="1 2">DSM 26133</strain>
    </source>
</reference>
<dbReference type="Proteomes" id="UP000192472">
    <property type="component" value="Unassembled WGS sequence"/>
</dbReference>
<name>A0A1W2GCM2_REIFA</name>
<dbReference type="Pfam" id="PF11013">
    <property type="entry name" value="DUF2851"/>
    <property type="match status" value="1"/>
</dbReference>
<dbReference type="OrthoDB" id="1005072at2"/>
<protein>
    <recommendedName>
        <fullName evidence="3">DUF2851 domain-containing protein</fullName>
    </recommendedName>
</protein>
<dbReference type="EMBL" id="FWYF01000002">
    <property type="protein sequence ID" value="SMD34098.1"/>
    <property type="molecule type" value="Genomic_DNA"/>
</dbReference>
<evidence type="ECO:0008006" key="3">
    <source>
        <dbReference type="Google" id="ProtNLM"/>
    </source>
</evidence>
<accession>A0A1W2GCM2</accession>
<dbReference type="InterPro" id="IPR021272">
    <property type="entry name" value="DUF2851"/>
</dbReference>
<evidence type="ECO:0000313" key="2">
    <source>
        <dbReference type="Proteomes" id="UP000192472"/>
    </source>
</evidence>
<sequence>MRESFLHFIWQFQKFKNVQLTTSDGQAIQVYAIGNYNTDAGPDFLNAKLLIGEITWYGHIELHLKSSDWERHKHQLDEAYNNVVLHVVWEHDAEVKMKNGQTLPVLELQDRIKPELLKRCNQLIKSPEKIPCSTQLDDVKDIDKTSMLDQVGVMRLKQKSEMILHLMEKNKGDWEETTYQLLAKNFGFKTNEEPFLKLAQSLHHKTLIKHAGKPEQVESLVYGMAGFLQRGIDDYSLQLKKEFDFLSKKYKLQGLELLKAEWKFLRLRPGNFPTVRLAQFSAFLAKNVKCFDQFIHYQDHKELLALFDFEVSPYWQQHYDFGKEGKRPARSMGKSSIDLVLINTVAPLLAAYAQYTADEQCMAKAVHLLQSIKPEKNHIIGMWEGFGLKAKDAFDSQSLIGLRNDFCLKKKCLSCKIGVNLINS</sequence>
<organism evidence="1 2">
    <name type="scientific">Reichenbachiella faecimaris</name>
    <dbReference type="NCBI Taxonomy" id="692418"/>
    <lineage>
        <taxon>Bacteria</taxon>
        <taxon>Pseudomonadati</taxon>
        <taxon>Bacteroidota</taxon>
        <taxon>Cytophagia</taxon>
        <taxon>Cytophagales</taxon>
        <taxon>Reichenbachiellaceae</taxon>
        <taxon>Reichenbachiella</taxon>
    </lineage>
</organism>